<feature type="domain" description="CoA carboxyltransferase C-terminal" evidence="2">
    <location>
        <begin position="261"/>
        <end position="502"/>
    </location>
</feature>
<dbReference type="EMBL" id="BAAAUX010000011">
    <property type="protein sequence ID" value="GAA2787274.1"/>
    <property type="molecule type" value="Genomic_DNA"/>
</dbReference>
<sequence>MAGADPGRTARLNADLASRRAEAVCDTRARAKQHPRGKLTARERIALLADAGSFVETGELAGCGDAVGDAVVTGHATVDGRRVCLFSQDFSVFGGSLGQVCGEKMLKVMDLATKIGCPVVGINDSGGARVQEGVVSLAYYAELGRRNSLASGIIPQISVILGPCAGGAVYAPAITDFVVMADGISHMFVTGPDVVTAVTGEHSSAEELGGAHLNSAVSGNAHYLAEDEHDALDWVRTLLGYLPGNNTERPPVYAPGGNGRTGDLDLLIPDSPREVYDMRRVLEGVLDDSDYLEVQPLFGPNMLCAFGRVDGRTVGVVANQPLHNAGTIDIDASEKAARFVRFCDAFGVPLLTFADVPGYLPGAEQERQGIIRRGAKLIYAYSEATVPKVTVVVRKAYGGGYAVMGSKHLGADVNFAWPTAEIAVMGAEGAVSLLHRRELAEAAANGTAEAVHRKLVEEYRTATATPYVAAERGYVDAVIRPSETRDHVSRALGVLATKDWEPLPRKHGNIPL</sequence>
<dbReference type="PROSITE" id="PS50989">
    <property type="entry name" value="COA_CT_CTER"/>
    <property type="match status" value="1"/>
</dbReference>
<dbReference type="PANTHER" id="PTHR43842:SF2">
    <property type="entry name" value="PROPIONYL-COA CARBOXYLASE BETA CHAIN, MITOCHONDRIAL"/>
    <property type="match status" value="1"/>
</dbReference>
<accession>A0ABN3VAQ2</accession>
<dbReference type="InterPro" id="IPR000438">
    <property type="entry name" value="Acetyl_CoA_COase_Trfase_b_su"/>
</dbReference>
<evidence type="ECO:0000259" key="1">
    <source>
        <dbReference type="PROSITE" id="PS50980"/>
    </source>
</evidence>
<dbReference type="InterPro" id="IPR029045">
    <property type="entry name" value="ClpP/crotonase-like_dom_sf"/>
</dbReference>
<dbReference type="PRINTS" id="PR01070">
    <property type="entry name" value="ACCCTRFRASEB"/>
</dbReference>
<gene>
    <name evidence="3" type="ORF">GCM10010470_22140</name>
</gene>
<keyword evidence="4" id="KW-1185">Reference proteome</keyword>
<feature type="domain" description="CoA carboxyltransferase N-terminal" evidence="1">
    <location>
        <begin position="1"/>
        <end position="254"/>
    </location>
</feature>
<name>A0ABN3VAQ2_9PSEU</name>
<dbReference type="RefSeq" id="WP_344679485.1">
    <property type="nucleotide sequence ID" value="NZ_BAAAUX010000011.1"/>
</dbReference>
<dbReference type="InterPro" id="IPR011762">
    <property type="entry name" value="COA_CT_N"/>
</dbReference>
<comment type="caution">
    <text evidence="3">The sequence shown here is derived from an EMBL/GenBank/DDBJ whole genome shotgun (WGS) entry which is preliminary data.</text>
</comment>
<dbReference type="PROSITE" id="PS50980">
    <property type="entry name" value="COA_CT_NTER"/>
    <property type="match status" value="1"/>
</dbReference>
<dbReference type="PANTHER" id="PTHR43842">
    <property type="entry name" value="PROPIONYL-COA CARBOXYLASE BETA CHAIN"/>
    <property type="match status" value="1"/>
</dbReference>
<organism evidence="3 4">
    <name type="scientific">Saccharopolyspora taberi</name>
    <dbReference type="NCBI Taxonomy" id="60895"/>
    <lineage>
        <taxon>Bacteria</taxon>
        <taxon>Bacillati</taxon>
        <taxon>Actinomycetota</taxon>
        <taxon>Actinomycetes</taxon>
        <taxon>Pseudonocardiales</taxon>
        <taxon>Pseudonocardiaceae</taxon>
        <taxon>Saccharopolyspora</taxon>
    </lineage>
</organism>
<evidence type="ECO:0000313" key="3">
    <source>
        <dbReference type="EMBL" id="GAA2787274.1"/>
    </source>
</evidence>
<protein>
    <submittedName>
        <fullName evidence="3">Acyl-CoA carboxylase subunit beta</fullName>
    </submittedName>
</protein>
<dbReference type="SUPFAM" id="SSF52096">
    <property type="entry name" value="ClpP/crotonase"/>
    <property type="match status" value="2"/>
</dbReference>
<dbReference type="Proteomes" id="UP001500979">
    <property type="component" value="Unassembled WGS sequence"/>
</dbReference>
<dbReference type="Gene3D" id="3.90.226.10">
    <property type="entry name" value="2-enoyl-CoA Hydratase, Chain A, domain 1"/>
    <property type="match status" value="2"/>
</dbReference>
<dbReference type="InterPro" id="IPR011763">
    <property type="entry name" value="COA_CT_C"/>
</dbReference>
<dbReference type="InterPro" id="IPR034733">
    <property type="entry name" value="AcCoA_carboxyl_beta"/>
</dbReference>
<dbReference type="InterPro" id="IPR051047">
    <property type="entry name" value="AccD/PCCB"/>
</dbReference>
<proteinExistence type="predicted"/>
<dbReference type="Pfam" id="PF01039">
    <property type="entry name" value="Carboxyl_trans"/>
    <property type="match status" value="1"/>
</dbReference>
<evidence type="ECO:0000259" key="2">
    <source>
        <dbReference type="PROSITE" id="PS50989"/>
    </source>
</evidence>
<reference evidence="3 4" key="1">
    <citation type="journal article" date="2019" name="Int. J. Syst. Evol. Microbiol.">
        <title>The Global Catalogue of Microorganisms (GCM) 10K type strain sequencing project: providing services to taxonomists for standard genome sequencing and annotation.</title>
        <authorList>
            <consortium name="The Broad Institute Genomics Platform"/>
            <consortium name="The Broad Institute Genome Sequencing Center for Infectious Disease"/>
            <person name="Wu L."/>
            <person name="Ma J."/>
        </authorList>
    </citation>
    <scope>NUCLEOTIDE SEQUENCE [LARGE SCALE GENOMIC DNA]</scope>
    <source>
        <strain evidence="3 4">JCM 9383</strain>
    </source>
</reference>
<evidence type="ECO:0000313" key="4">
    <source>
        <dbReference type="Proteomes" id="UP001500979"/>
    </source>
</evidence>